<gene>
    <name evidence="4" type="ORF">AWC38_SpisGene18370</name>
</gene>
<dbReference type="Proteomes" id="UP000225706">
    <property type="component" value="Unassembled WGS sequence"/>
</dbReference>
<dbReference type="OrthoDB" id="5985816at2759"/>
<dbReference type="EMBL" id="LSMT01000482">
    <property type="protein sequence ID" value="PFX17303.1"/>
    <property type="molecule type" value="Genomic_DNA"/>
</dbReference>
<feature type="region of interest" description="Disordered" evidence="2">
    <location>
        <begin position="651"/>
        <end position="684"/>
    </location>
</feature>
<dbReference type="PANTHER" id="PTHR47508:SF1">
    <property type="entry name" value="NON-SPECIFIC SERINE_THREONINE PROTEIN KINASE"/>
    <property type="match status" value="1"/>
</dbReference>
<feature type="compositionally biased region" description="Polar residues" evidence="2">
    <location>
        <begin position="651"/>
        <end position="660"/>
    </location>
</feature>
<evidence type="ECO:0000256" key="2">
    <source>
        <dbReference type="SAM" id="MobiDB-lite"/>
    </source>
</evidence>
<protein>
    <recommendedName>
        <fullName evidence="3">SWIM-type domain-containing protein</fullName>
    </recommendedName>
</protein>
<comment type="caution">
    <text evidence="4">The sequence shown here is derived from an EMBL/GenBank/DDBJ whole genome shotgun (WGS) entry which is preliminary data.</text>
</comment>
<organism evidence="4 5">
    <name type="scientific">Stylophora pistillata</name>
    <name type="common">Smooth cauliflower coral</name>
    <dbReference type="NCBI Taxonomy" id="50429"/>
    <lineage>
        <taxon>Eukaryota</taxon>
        <taxon>Metazoa</taxon>
        <taxon>Cnidaria</taxon>
        <taxon>Anthozoa</taxon>
        <taxon>Hexacorallia</taxon>
        <taxon>Scleractinia</taxon>
        <taxon>Astrocoeniina</taxon>
        <taxon>Pocilloporidae</taxon>
        <taxon>Stylophora</taxon>
    </lineage>
</organism>
<evidence type="ECO:0000259" key="3">
    <source>
        <dbReference type="PROSITE" id="PS50966"/>
    </source>
</evidence>
<evidence type="ECO:0000256" key="1">
    <source>
        <dbReference type="PROSITE-ProRule" id="PRU00325"/>
    </source>
</evidence>
<evidence type="ECO:0000313" key="4">
    <source>
        <dbReference type="EMBL" id="PFX17303.1"/>
    </source>
</evidence>
<dbReference type="PROSITE" id="PS50966">
    <property type="entry name" value="ZF_SWIM"/>
    <property type="match status" value="1"/>
</dbReference>
<sequence length="818" mass="92146">MLIGQDPAGKTSLKKSLLGLPFDPEEQSTEGIEVDPSRCEIDVDLVRNWQSTNENKPGLLDCAKDVAEILAEELVKKAEEDPFEVIEALVAKQINHRNLQQLEHYARKECFIKDLNEFDSMISFYNGLGMIIKHRSTVVLKAQWLIELFKQLISIPHFDKLDPLHAKYWQELEVSGILSMDHVDHVFTSFIGEGIIKDDILGMMEQFDLIAKFSVSPINLKYFVPAQLKSSPDKLLKLKPSSTDPCPMYLLFVHGFVPHGLFLQLVARPIQWCAETWPHMHQPTLYQNGARFIFGKNVRDFALICKIGFIKITLRQKMQSNQVVGQNSVELATVVGEFMKRLAMICYNFTGCQFSPWDEGLDRCCTFNCSRILMKGLTGFVMHLREKVNKCSKIIILWATIFRNIFIALRTPDVIEVSDDEQCDENGTDSASFPGPSMVCVTKEEATYLSFVHCLLRAVPGLSQYLHATGTDGEPILRNATAAGMPNATGLLSYLHSKRNVESKLKELETELAWFGISDKWEVREGFVQHMPRAHHVSMTAEARKAALKKVNMTLNKYFSEQELYALHDKAKAVLIGNTIREGFKPRSFIADSGRPLSYTVQFANSGKCSCTCAYFTRNNICHHCIAAAMRAGKFDDLVASFSTRSWNQMTTSTAPTSVGSKRPPKIRKRTEEEHPFQQTEDEKALQAEPLTSQTVGEITLLIRKKKKPDDPIPSALHVTKGIAGGVQKCAGCRGDISSAVEGFNAENEKHFSFGRFEAYSYWNKNSNSYKSIVSTRHCLLNPVCMKIVGKANIRADLQVPGSRWELVKEKFACNVKE</sequence>
<dbReference type="Pfam" id="PF04434">
    <property type="entry name" value="SWIM"/>
    <property type="match status" value="1"/>
</dbReference>
<proteinExistence type="predicted"/>
<keyword evidence="5" id="KW-1185">Reference proteome</keyword>
<evidence type="ECO:0000313" key="5">
    <source>
        <dbReference type="Proteomes" id="UP000225706"/>
    </source>
</evidence>
<feature type="compositionally biased region" description="Basic and acidic residues" evidence="2">
    <location>
        <begin position="670"/>
        <end position="684"/>
    </location>
</feature>
<reference evidence="5" key="1">
    <citation type="journal article" date="2017" name="bioRxiv">
        <title>Comparative analysis of the genomes of Stylophora pistillata and Acropora digitifera provides evidence for extensive differences between species of corals.</title>
        <authorList>
            <person name="Voolstra C.R."/>
            <person name="Li Y."/>
            <person name="Liew Y.J."/>
            <person name="Baumgarten S."/>
            <person name="Zoccola D."/>
            <person name="Flot J.-F."/>
            <person name="Tambutte S."/>
            <person name="Allemand D."/>
            <person name="Aranda M."/>
        </authorList>
    </citation>
    <scope>NUCLEOTIDE SEQUENCE [LARGE SCALE GENOMIC DNA]</scope>
</reference>
<dbReference type="InterPro" id="IPR007527">
    <property type="entry name" value="Znf_SWIM"/>
</dbReference>
<name>A0A2B4RKH8_STYPI</name>
<accession>A0A2B4RKH8</accession>
<dbReference type="AlphaFoldDB" id="A0A2B4RKH8"/>
<feature type="domain" description="SWIM-type" evidence="3">
    <location>
        <begin position="599"/>
        <end position="633"/>
    </location>
</feature>
<dbReference type="GO" id="GO:0008270">
    <property type="term" value="F:zinc ion binding"/>
    <property type="evidence" value="ECO:0007669"/>
    <property type="project" value="UniProtKB-KW"/>
</dbReference>
<keyword evidence="1" id="KW-0479">Metal-binding</keyword>
<keyword evidence="1" id="KW-0862">Zinc</keyword>
<keyword evidence="1" id="KW-0863">Zinc-finger</keyword>
<dbReference type="PANTHER" id="PTHR47508">
    <property type="entry name" value="SAM DOMAIN-CONTAINING PROTEIN-RELATED"/>
    <property type="match status" value="1"/>
</dbReference>